<keyword evidence="2" id="KW-1185">Reference proteome</keyword>
<dbReference type="Proteomes" id="UP000235584">
    <property type="component" value="Chromosome"/>
</dbReference>
<dbReference type="AlphaFoldDB" id="A0A2K9NR65"/>
<evidence type="ECO:0000313" key="2">
    <source>
        <dbReference type="Proteomes" id="UP000235584"/>
    </source>
</evidence>
<dbReference type="GO" id="GO:0020037">
    <property type="term" value="F:heme binding"/>
    <property type="evidence" value="ECO:0007669"/>
    <property type="project" value="InterPro"/>
</dbReference>
<organism evidence="1 2">
    <name type="scientific">Bacteriovorax stolpii</name>
    <name type="common">Bdellovibrio stolpii</name>
    <dbReference type="NCBI Taxonomy" id="960"/>
    <lineage>
        <taxon>Bacteria</taxon>
        <taxon>Pseudomonadati</taxon>
        <taxon>Bdellovibrionota</taxon>
        <taxon>Bacteriovoracia</taxon>
        <taxon>Bacteriovoracales</taxon>
        <taxon>Bacteriovoracaceae</taxon>
        <taxon>Bacteriovorax</taxon>
    </lineage>
</organism>
<dbReference type="GO" id="GO:0019825">
    <property type="term" value="F:oxygen binding"/>
    <property type="evidence" value="ECO:0007669"/>
    <property type="project" value="InterPro"/>
</dbReference>
<protein>
    <submittedName>
        <fullName evidence="1">Uncharacterized protein</fullName>
    </submittedName>
</protein>
<dbReference type="RefSeq" id="WP_102243294.1">
    <property type="nucleotide sequence ID" value="NZ_CP025704.1"/>
</dbReference>
<dbReference type="EMBL" id="CP025704">
    <property type="protein sequence ID" value="AUN98003.1"/>
    <property type="molecule type" value="Genomic_DNA"/>
</dbReference>
<dbReference type="InterPro" id="IPR009050">
    <property type="entry name" value="Globin-like_sf"/>
</dbReference>
<dbReference type="InterPro" id="IPR012292">
    <property type="entry name" value="Globin/Proto"/>
</dbReference>
<sequence>MRELIYIVVEAFYKKAVYDVLIGYHFEKFRQPEELESHLQRIATFWEMQLTGAITRPLEGPQFRLMMTHFQLGLKRGEIGRWVVLFHQTLDELEQQFKEQAPPEELAEIQLITSEWKKRIAFFKERFEANPQMFN</sequence>
<accession>A0A2K9NR65</accession>
<gene>
    <name evidence="1" type="ORF">C0V70_07750</name>
</gene>
<dbReference type="KEGG" id="bsto:C0V70_07750"/>
<dbReference type="Gene3D" id="1.10.490.10">
    <property type="entry name" value="Globins"/>
    <property type="match status" value="1"/>
</dbReference>
<proteinExistence type="predicted"/>
<name>A0A2K9NR65_BACTC</name>
<dbReference type="SUPFAM" id="SSF46458">
    <property type="entry name" value="Globin-like"/>
    <property type="match status" value="1"/>
</dbReference>
<reference evidence="1 2" key="1">
    <citation type="submission" date="2018-01" db="EMBL/GenBank/DDBJ databases">
        <title>Complete genome sequence of Bacteriovorax stolpii DSM12778.</title>
        <authorList>
            <person name="Tang B."/>
            <person name="Chang J."/>
        </authorList>
    </citation>
    <scope>NUCLEOTIDE SEQUENCE [LARGE SCALE GENOMIC DNA]</scope>
    <source>
        <strain evidence="1 2">DSM 12778</strain>
    </source>
</reference>
<evidence type="ECO:0000313" key="1">
    <source>
        <dbReference type="EMBL" id="AUN98003.1"/>
    </source>
</evidence>